<evidence type="ECO:0000313" key="1">
    <source>
        <dbReference type="EMBL" id="EHM10318.1"/>
    </source>
</evidence>
<name>H0USM9_9BACT</name>
<dbReference type="EMBL" id="CM001377">
    <property type="protein sequence ID" value="EHM10318.1"/>
    <property type="molecule type" value="Genomic_DNA"/>
</dbReference>
<evidence type="ECO:0000313" key="2">
    <source>
        <dbReference type="Proteomes" id="UP000005730"/>
    </source>
</evidence>
<accession>H0USM9</accession>
<gene>
    <name evidence="1" type="ORF">TheveDRAFT_1196</name>
</gene>
<dbReference type="RefSeq" id="WP_006583812.1">
    <property type="nucleotide sequence ID" value="NZ_CM001377.1"/>
</dbReference>
<dbReference type="OrthoDB" id="5412at2"/>
<keyword evidence="2" id="KW-1185">Reference proteome</keyword>
<protein>
    <submittedName>
        <fullName evidence="1">Uncharacterized protein</fullName>
    </submittedName>
</protein>
<dbReference type="AlphaFoldDB" id="H0USM9"/>
<reference evidence="1 2" key="1">
    <citation type="submission" date="2011-10" db="EMBL/GenBank/DDBJ databases">
        <title>The Noncontiguous Finished genome of Thermanaerovibrio velox DSM 12556.</title>
        <authorList>
            <consortium name="US DOE Joint Genome Institute (JGI-PGF)"/>
            <person name="Lucas S."/>
            <person name="Copeland A."/>
            <person name="Lapidus A."/>
            <person name="Glavina del Rio T."/>
            <person name="Dalin E."/>
            <person name="Tice H."/>
            <person name="Bruce D."/>
            <person name="Goodwin L."/>
            <person name="Pitluck S."/>
            <person name="Peters L."/>
            <person name="Mikhailova N."/>
            <person name="Teshima H."/>
            <person name="Kyrpides N."/>
            <person name="Mavromatis K."/>
            <person name="Ivanova N."/>
            <person name="Markowitz V."/>
            <person name="Cheng J.-F."/>
            <person name="Hugenholtz P."/>
            <person name="Woyke T."/>
            <person name="Wu D."/>
            <person name="Spring S."/>
            <person name="Brambilla E.-M."/>
            <person name="Klenk H.-P."/>
            <person name="Eisen J.A."/>
        </authorList>
    </citation>
    <scope>NUCLEOTIDE SEQUENCE [LARGE SCALE GENOMIC DNA]</scope>
    <source>
        <strain evidence="1 2">DSM 12556</strain>
    </source>
</reference>
<dbReference type="eggNOG" id="ENOG50332MT">
    <property type="taxonomic scope" value="Bacteria"/>
</dbReference>
<sequence length="147" mass="16486">MSEQTILQAAQEAAKELNGKFEKKGDVFCLNALIAERKAFLSKQSLWYTARFKVDEASRQVTFTEMLEERKSGLGSGDLEDSPSGFSFKKTVTKSGTEGLEGIIDEQSVLFGKKYSYSLDLKKVREGIKRAAEVEGYSFKYSIWGKL</sequence>
<dbReference type="HOGENOM" id="CLU_1805277_0_0_0"/>
<organism evidence="1 2">
    <name type="scientific">Thermanaerovibrio velox DSM 12556</name>
    <dbReference type="NCBI Taxonomy" id="926567"/>
    <lineage>
        <taxon>Bacteria</taxon>
        <taxon>Thermotogati</taxon>
        <taxon>Synergistota</taxon>
        <taxon>Synergistia</taxon>
        <taxon>Synergistales</taxon>
        <taxon>Synergistaceae</taxon>
        <taxon>Thermanaerovibrio</taxon>
    </lineage>
</organism>
<proteinExistence type="predicted"/>
<dbReference type="Proteomes" id="UP000005730">
    <property type="component" value="Chromosome"/>
</dbReference>